<evidence type="ECO:0000313" key="4">
    <source>
        <dbReference type="Proteomes" id="UP000466619"/>
    </source>
</evidence>
<organism evidence="2 3">
    <name type="scientific">Photorhabdus bodei</name>
    <dbReference type="NCBI Taxonomy" id="2029681"/>
    <lineage>
        <taxon>Bacteria</taxon>
        <taxon>Pseudomonadati</taxon>
        <taxon>Pseudomonadota</taxon>
        <taxon>Gammaproteobacteria</taxon>
        <taxon>Enterobacterales</taxon>
        <taxon>Morganellaceae</taxon>
        <taxon>Photorhabdus</taxon>
    </lineage>
</organism>
<protein>
    <submittedName>
        <fullName evidence="2">Uncharacterized protein</fullName>
    </submittedName>
</protein>
<gene>
    <name evidence="2" type="ORF">CKY02_13330</name>
    <name evidence="1" type="ORF">GPY48_19230</name>
</gene>
<reference evidence="2" key="1">
    <citation type="submission" date="2017-08" db="EMBL/GenBank/DDBJ databases">
        <authorList>
            <person name="de Groot N.N."/>
        </authorList>
    </citation>
    <scope>NUCLEOTIDE SEQUENCE</scope>
    <source>
        <strain evidence="2">LJ24-63</strain>
    </source>
</reference>
<accession>A0A329X4W4</accession>
<dbReference type="EMBL" id="NSCM01000023">
    <property type="protein sequence ID" value="RAX11475.1"/>
    <property type="molecule type" value="Genomic_DNA"/>
</dbReference>
<dbReference type="Proteomes" id="UP000250919">
    <property type="component" value="Unassembled WGS sequence"/>
</dbReference>
<reference evidence="2 3" key="2">
    <citation type="journal article" date="2018" name="Int. J. Syst. Evol. Microbiol.">
        <title>Whole-genome-based revisit of Photorhabdus phylogeny: proposal for the elevation of most Photorhabdus subspecies to the species level and description of one novel species Photorhabdus bodei sp. nov., and one novel subspecies Photorhabdus laumondii subsp. clarkei subsp. nov.</title>
        <authorList>
            <person name="Machado R.A.R."/>
            <person name="Wuthrich D."/>
            <person name="Kuhnert P."/>
            <person name="Arce C.C.M."/>
            <person name="Thonen L."/>
            <person name="Ruiz C."/>
            <person name="Zhang X."/>
            <person name="Robert C.A.M."/>
            <person name="Karimi J."/>
            <person name="Kamali S."/>
            <person name="Ma J."/>
            <person name="Bruggmann R."/>
            <person name="Erb M."/>
        </authorList>
    </citation>
    <scope>NUCLEOTIDE SEQUENCE [LARGE SCALE GENOMIC DNA]</scope>
    <source>
        <strain evidence="2 3">LJ24-63</strain>
    </source>
</reference>
<evidence type="ECO:0000313" key="2">
    <source>
        <dbReference type="EMBL" id="RAX11475.1"/>
    </source>
</evidence>
<dbReference type="EMBL" id="WSFC01000055">
    <property type="protein sequence ID" value="NDL05247.1"/>
    <property type="molecule type" value="Genomic_DNA"/>
</dbReference>
<dbReference type="GeneID" id="88808771"/>
<dbReference type="AlphaFoldDB" id="A0A329X4W4"/>
<dbReference type="RefSeq" id="WP_112895673.1">
    <property type="nucleotide sequence ID" value="NZ_CAWNYH010000023.1"/>
</dbReference>
<dbReference type="Proteomes" id="UP000466619">
    <property type="component" value="Unassembled WGS sequence"/>
</dbReference>
<comment type="caution">
    <text evidence="2">The sequence shown here is derived from an EMBL/GenBank/DDBJ whole genome shotgun (WGS) entry which is preliminary data.</text>
</comment>
<proteinExistence type="predicted"/>
<sequence length="349" mass="39562">MAKINSLVSLSSLSGIDPDLLDELGVVDVLLNADTSLFIDPLLLDNSIHYEINKKAVISYEDKFKKIMKFLNASQQENDPPWKAALKEFNFSEVSYTCLGYSSSINGSGWGVKLIKSTIKVAKQIIDLGVEDKDFFMGLALFEEGIGPDRISDMTTNIILHDLLEFTFRVNQHLKIPSKKFKIKNSKTEIEALINPVTDGPLILVPSDIVRALPIVTDWSEIGGAARHNDELREKLNSKIGGLWTSMTRIEKDIAKASALRSKSAFEEVLELIRYIDKLPYDSKLDKNGEFFWRDIVKSIQKDHPLDLSEFKKDNITEEDFIKLVNTIIYPMDFKMHRDGKGANPREHR</sequence>
<reference evidence="1 4" key="3">
    <citation type="submission" date="2019-12" db="EMBL/GenBank/DDBJ databases">
        <title>Engineering Photorhabdus to improve their lethality against agricultural pests.</title>
        <authorList>
            <person name="Machado R.A.R."/>
        </authorList>
    </citation>
    <scope>NUCLEOTIDE SEQUENCE [LARGE SCALE GENOMIC DNA]</scope>
    <source>
        <strain evidence="1 4">M-CN4</strain>
    </source>
</reference>
<evidence type="ECO:0000313" key="3">
    <source>
        <dbReference type="Proteomes" id="UP000250919"/>
    </source>
</evidence>
<evidence type="ECO:0000313" key="1">
    <source>
        <dbReference type="EMBL" id="NDL05247.1"/>
    </source>
</evidence>
<keyword evidence="4" id="KW-1185">Reference proteome</keyword>
<name>A0A329X4W4_9GAMM</name>